<evidence type="ECO:0000256" key="1">
    <source>
        <dbReference type="ARBA" id="ARBA00009580"/>
    </source>
</evidence>
<reference evidence="3 4" key="1">
    <citation type="submission" date="2015-09" db="EMBL/GenBank/DDBJ databases">
        <authorList>
            <consortium name="Pathogen Informatics"/>
        </authorList>
    </citation>
    <scope>NUCLEOTIDE SEQUENCE [LARGE SCALE GENOMIC DNA]</scope>
    <source>
        <strain evidence="3 4">2789STDY5834880</strain>
    </source>
</reference>
<dbReference type="InterPro" id="IPR000387">
    <property type="entry name" value="Tyr_Pase_dom"/>
</dbReference>
<sequence>MQKRILLSLLWGVIFSISLFSQNLKAEKITLPDSKLNNLYKIDSGVYRSEQPSHSDFKALEKYGIGESLNLRNRHSDNDEATGTTVKLHRVKMKAHSVDEEQLITALRIIKNRKSPIVIHCHHGSDRTGAVCALYRIIFQNISKEDAIREMTDGGFGFHRIYKNIIRRIREADIERIKREVMTVGGAY</sequence>
<evidence type="ECO:0000313" key="3">
    <source>
        <dbReference type="EMBL" id="CUO96572.1"/>
    </source>
</evidence>
<accession>A0A174JA56</accession>
<dbReference type="EMBL" id="CZAI01000002">
    <property type="protein sequence ID" value="CUO96572.1"/>
    <property type="molecule type" value="Genomic_DNA"/>
</dbReference>
<organism evidence="3 4">
    <name type="scientific">Bacteroides caccae</name>
    <dbReference type="NCBI Taxonomy" id="47678"/>
    <lineage>
        <taxon>Bacteria</taxon>
        <taxon>Pseudomonadati</taxon>
        <taxon>Bacteroidota</taxon>
        <taxon>Bacteroidia</taxon>
        <taxon>Bacteroidales</taxon>
        <taxon>Bacteroidaceae</taxon>
        <taxon>Bacteroides</taxon>
    </lineage>
</organism>
<gene>
    <name evidence="3" type="ORF">ERS852494_01219</name>
</gene>
<dbReference type="STRING" id="47678.ERS852494_01219"/>
<dbReference type="InterPro" id="IPR029021">
    <property type="entry name" value="Prot-tyrosine_phosphatase-like"/>
</dbReference>
<dbReference type="Proteomes" id="UP000095657">
    <property type="component" value="Unassembled WGS sequence"/>
</dbReference>
<dbReference type="GO" id="GO:0016791">
    <property type="term" value="F:phosphatase activity"/>
    <property type="evidence" value="ECO:0007669"/>
    <property type="project" value="TreeGrafter"/>
</dbReference>
<dbReference type="PROSITE" id="PS00383">
    <property type="entry name" value="TYR_PHOSPHATASE_1"/>
    <property type="match status" value="1"/>
</dbReference>
<dbReference type="SMART" id="SM00404">
    <property type="entry name" value="PTPc_motif"/>
    <property type="match status" value="1"/>
</dbReference>
<proteinExistence type="inferred from homology"/>
<dbReference type="PANTHER" id="PTHR31126:SF72">
    <property type="entry name" value="DUAL SPECIFICITY PROTEIN PHOSPHATASE TPBA"/>
    <property type="match status" value="1"/>
</dbReference>
<dbReference type="AlphaFoldDB" id="A0A174JA56"/>
<comment type="similarity">
    <text evidence="1">Belongs to the protein-tyrosine phosphatase family.</text>
</comment>
<dbReference type="RefSeq" id="WP_055170569.1">
    <property type="nucleotide sequence ID" value="NZ_CZAI01000002.1"/>
</dbReference>
<feature type="domain" description="Tyrosine specific protein phosphatases" evidence="2">
    <location>
        <begin position="101"/>
        <end position="151"/>
    </location>
</feature>
<name>A0A174JA56_9BACE</name>
<dbReference type="InterPro" id="IPR003595">
    <property type="entry name" value="Tyr_Pase_cat"/>
</dbReference>
<evidence type="ECO:0000313" key="4">
    <source>
        <dbReference type="Proteomes" id="UP000095657"/>
    </source>
</evidence>
<dbReference type="Gene3D" id="3.90.190.10">
    <property type="entry name" value="Protein tyrosine phosphatase superfamily"/>
    <property type="match status" value="1"/>
</dbReference>
<evidence type="ECO:0000259" key="2">
    <source>
        <dbReference type="PROSITE" id="PS50056"/>
    </source>
</evidence>
<dbReference type="InterPro" id="IPR016130">
    <property type="entry name" value="Tyr_Pase_AS"/>
</dbReference>
<dbReference type="SUPFAM" id="SSF52799">
    <property type="entry name" value="(Phosphotyrosine protein) phosphatases II"/>
    <property type="match status" value="1"/>
</dbReference>
<dbReference type="PROSITE" id="PS50056">
    <property type="entry name" value="TYR_PHOSPHATASE_2"/>
    <property type="match status" value="1"/>
</dbReference>
<dbReference type="Pfam" id="PF22785">
    <property type="entry name" value="Tc-R-P"/>
    <property type="match status" value="1"/>
</dbReference>
<protein>
    <submittedName>
        <fullName evidence="3">Protein tyrosine/serine phosphatase</fullName>
    </submittedName>
</protein>
<dbReference type="PANTHER" id="PTHR31126">
    <property type="entry name" value="TYROSINE-PROTEIN PHOSPHATASE"/>
    <property type="match status" value="1"/>
</dbReference>